<feature type="region of interest" description="Disordered" evidence="1">
    <location>
        <begin position="205"/>
        <end position="247"/>
    </location>
</feature>
<dbReference type="AlphaFoldDB" id="A0A9P4QWW5"/>
<keyword evidence="3" id="KW-1185">Reference proteome</keyword>
<proteinExistence type="predicted"/>
<evidence type="ECO:0000313" key="3">
    <source>
        <dbReference type="Proteomes" id="UP000799444"/>
    </source>
</evidence>
<protein>
    <submittedName>
        <fullName evidence="2">Uncharacterized protein</fullName>
    </submittedName>
</protein>
<sequence length="271" mass="30582">MTSPPPPLTRCASMSPSPPLSPTQIASRAEFDKNLAAANAAANAVAEQKAAARSQEMLRQEVAWRKDWLAKNQAMRDLGEYYVLPKPWPTWLLKQGVEHPVLLEGYYEIEMQVRGLVTAKIKELAESEMDQKMWREYEMLMGVQEEHHKDKENGIDKTILGAVLDGFEEKVKEIEEMEDWFPFPHMQAILMKVPALKERFDALKEKVEPQNPNGKRPQTGPASKEERSSKRTKSRPPTSRRGLSLCALRTQFHGAAVSTDEASDQGPLSKS</sequence>
<evidence type="ECO:0000256" key="1">
    <source>
        <dbReference type="SAM" id="MobiDB-lite"/>
    </source>
</evidence>
<evidence type="ECO:0000313" key="2">
    <source>
        <dbReference type="EMBL" id="KAF2732758.1"/>
    </source>
</evidence>
<name>A0A9P4QWW5_9PLEO</name>
<feature type="region of interest" description="Disordered" evidence="1">
    <location>
        <begin position="1"/>
        <end position="24"/>
    </location>
</feature>
<comment type="caution">
    <text evidence="2">The sequence shown here is derived from an EMBL/GenBank/DDBJ whole genome shotgun (WGS) entry which is preliminary data.</text>
</comment>
<organism evidence="2 3">
    <name type="scientific">Polyplosphaeria fusca</name>
    <dbReference type="NCBI Taxonomy" id="682080"/>
    <lineage>
        <taxon>Eukaryota</taxon>
        <taxon>Fungi</taxon>
        <taxon>Dikarya</taxon>
        <taxon>Ascomycota</taxon>
        <taxon>Pezizomycotina</taxon>
        <taxon>Dothideomycetes</taxon>
        <taxon>Pleosporomycetidae</taxon>
        <taxon>Pleosporales</taxon>
        <taxon>Tetraplosphaeriaceae</taxon>
        <taxon>Polyplosphaeria</taxon>
    </lineage>
</organism>
<reference evidence="2" key="1">
    <citation type="journal article" date="2020" name="Stud. Mycol.">
        <title>101 Dothideomycetes genomes: a test case for predicting lifestyles and emergence of pathogens.</title>
        <authorList>
            <person name="Haridas S."/>
            <person name="Albert R."/>
            <person name="Binder M."/>
            <person name="Bloem J."/>
            <person name="Labutti K."/>
            <person name="Salamov A."/>
            <person name="Andreopoulos B."/>
            <person name="Baker S."/>
            <person name="Barry K."/>
            <person name="Bills G."/>
            <person name="Bluhm B."/>
            <person name="Cannon C."/>
            <person name="Castanera R."/>
            <person name="Culley D."/>
            <person name="Daum C."/>
            <person name="Ezra D."/>
            <person name="Gonzalez J."/>
            <person name="Henrissat B."/>
            <person name="Kuo A."/>
            <person name="Liang C."/>
            <person name="Lipzen A."/>
            <person name="Lutzoni F."/>
            <person name="Magnuson J."/>
            <person name="Mondo S."/>
            <person name="Nolan M."/>
            <person name="Ohm R."/>
            <person name="Pangilinan J."/>
            <person name="Park H.-J."/>
            <person name="Ramirez L."/>
            <person name="Alfaro M."/>
            <person name="Sun H."/>
            <person name="Tritt A."/>
            <person name="Yoshinaga Y."/>
            <person name="Zwiers L.-H."/>
            <person name="Turgeon B."/>
            <person name="Goodwin S."/>
            <person name="Spatafora J."/>
            <person name="Crous P."/>
            <person name="Grigoriev I."/>
        </authorList>
    </citation>
    <scope>NUCLEOTIDE SEQUENCE</scope>
    <source>
        <strain evidence="2">CBS 125425</strain>
    </source>
</reference>
<accession>A0A9P4QWW5</accession>
<gene>
    <name evidence="2" type="ORF">EJ04DRAFT_553860</name>
</gene>
<dbReference type="EMBL" id="ML996172">
    <property type="protein sequence ID" value="KAF2732758.1"/>
    <property type="molecule type" value="Genomic_DNA"/>
</dbReference>
<dbReference type="Proteomes" id="UP000799444">
    <property type="component" value="Unassembled WGS sequence"/>
</dbReference>